<sequence length="196" mass="21519">MLIRICIIITLFRWSTAEIGIPKETISVHAVSNRPTATATASKPNICKQSVEETGQVRMETFGGDFATMTTSIYRREELKNWGEGDGDDWVQSNSFGSTSTTSTTSTTSDLSDGEFGFLSLLIFAPIILALVGMVVIAIILALVELILMCLECCFGSKDEHIHGENNRQTSEVRRADNVLPQPPPAYLRSDEETLV</sequence>
<evidence type="ECO:0000256" key="3">
    <source>
        <dbReference type="SAM" id="SignalP"/>
    </source>
</evidence>
<dbReference type="EMBL" id="JAIHNG010000161">
    <property type="protein sequence ID" value="KAI5950000.1"/>
    <property type="molecule type" value="Genomic_DNA"/>
</dbReference>
<keyword evidence="2" id="KW-1133">Transmembrane helix</keyword>
<feature type="transmembrane region" description="Helical" evidence="2">
    <location>
        <begin position="118"/>
        <end position="148"/>
    </location>
</feature>
<comment type="caution">
    <text evidence="4">The sequence shown here is derived from an EMBL/GenBank/DDBJ whole genome shotgun (WGS) entry which is preliminary data.</text>
</comment>
<reference evidence="4 5" key="1">
    <citation type="journal article" date="2022" name="DNA Res.">
        <title>Genome analysis of five recently described species of the CUG-Ser clade uncovers Candida theae as a new hybrid lineage with pathogenic potential in the Candida parapsilosis species complex.</title>
        <authorList>
            <person name="Mixao V."/>
            <person name="Del Olmo V."/>
            <person name="Hegedusova E."/>
            <person name="Saus E."/>
            <person name="Pryszcz L."/>
            <person name="Cillingova A."/>
            <person name="Nosek J."/>
            <person name="Gabaldon T."/>
        </authorList>
    </citation>
    <scope>NUCLEOTIDE SEQUENCE [LARGE SCALE GENOMIC DNA]</scope>
    <source>
        <strain evidence="4 5">CBS 12239</strain>
    </source>
</reference>
<feature type="chain" id="PRO_5042274094" evidence="3">
    <location>
        <begin position="18"/>
        <end position="196"/>
    </location>
</feature>
<dbReference type="GeneID" id="76152554"/>
<organism evidence="4 5">
    <name type="scientific">Candida theae</name>
    <dbReference type="NCBI Taxonomy" id="1198502"/>
    <lineage>
        <taxon>Eukaryota</taxon>
        <taxon>Fungi</taxon>
        <taxon>Dikarya</taxon>
        <taxon>Ascomycota</taxon>
        <taxon>Saccharomycotina</taxon>
        <taxon>Pichiomycetes</taxon>
        <taxon>Debaryomycetaceae</taxon>
        <taxon>Candida/Lodderomyces clade</taxon>
        <taxon>Candida</taxon>
    </lineage>
</organism>
<evidence type="ECO:0000256" key="2">
    <source>
        <dbReference type="SAM" id="Phobius"/>
    </source>
</evidence>
<protein>
    <submittedName>
        <fullName evidence="4">Uncharacterized protein</fullName>
    </submittedName>
</protein>
<keyword evidence="5" id="KW-1185">Reference proteome</keyword>
<dbReference type="Proteomes" id="UP001204833">
    <property type="component" value="Unassembled WGS sequence"/>
</dbReference>
<feature type="region of interest" description="Disordered" evidence="1">
    <location>
        <begin position="165"/>
        <end position="196"/>
    </location>
</feature>
<keyword evidence="3" id="KW-0732">Signal</keyword>
<evidence type="ECO:0000313" key="5">
    <source>
        <dbReference type="Proteomes" id="UP001204833"/>
    </source>
</evidence>
<gene>
    <name evidence="4" type="ORF">KGF57_004510</name>
</gene>
<dbReference type="AlphaFoldDB" id="A0AAD5BB20"/>
<evidence type="ECO:0000313" key="4">
    <source>
        <dbReference type="EMBL" id="KAI5950000.1"/>
    </source>
</evidence>
<feature type="compositionally biased region" description="Basic and acidic residues" evidence="1">
    <location>
        <begin position="165"/>
        <end position="177"/>
    </location>
</feature>
<feature type="signal peptide" evidence="3">
    <location>
        <begin position="1"/>
        <end position="17"/>
    </location>
</feature>
<dbReference type="RefSeq" id="XP_051607047.1">
    <property type="nucleotide sequence ID" value="XM_051754028.1"/>
</dbReference>
<name>A0AAD5BB20_9ASCO</name>
<keyword evidence="2" id="KW-0812">Transmembrane</keyword>
<evidence type="ECO:0000256" key="1">
    <source>
        <dbReference type="SAM" id="MobiDB-lite"/>
    </source>
</evidence>
<keyword evidence="2" id="KW-0472">Membrane</keyword>
<accession>A0AAD5BB20</accession>
<proteinExistence type="predicted"/>